<dbReference type="AlphaFoldDB" id="G8U1N9"/>
<dbReference type="Proteomes" id="UP000005439">
    <property type="component" value="Plasmid unnamed"/>
</dbReference>
<dbReference type="EMBL" id="CP003180">
    <property type="protein sequence ID" value="AEW06967.1"/>
    <property type="molecule type" value="Genomic_DNA"/>
</dbReference>
<reference evidence="1 2" key="2">
    <citation type="journal article" date="2012" name="Stand. Genomic Sci.">
        <title>Complete genome sequence of the moderately thermophilic mineral-sulfide-oxidizing firmicute Sulfobacillus acidophilus type strain (NAL(T)).</title>
        <authorList>
            <person name="Anderson I."/>
            <person name="Chertkov O."/>
            <person name="Chen A."/>
            <person name="Saunders E."/>
            <person name="Lapidus A."/>
            <person name="Nolan M."/>
            <person name="Lucas S."/>
            <person name="Hammon N."/>
            <person name="Deshpande S."/>
            <person name="Cheng J.F."/>
            <person name="Han C."/>
            <person name="Tapia R."/>
            <person name="Goodwin L.A."/>
            <person name="Pitluck S."/>
            <person name="Liolios K."/>
            <person name="Pagani I."/>
            <person name="Ivanova N."/>
            <person name="Mikhailova N."/>
            <person name="Pati A."/>
            <person name="Palaniappan K."/>
            <person name="Land M."/>
            <person name="Pan C."/>
            <person name="Rohde M."/>
            <person name="Pukall R."/>
            <person name="Goker M."/>
            <person name="Detter J.C."/>
            <person name="Woyke T."/>
            <person name="Bristow J."/>
            <person name="Eisen J.A."/>
            <person name="Markowitz V."/>
            <person name="Hugenholtz P."/>
            <person name="Kyrpides N.C."/>
            <person name="Klenk H.P."/>
            <person name="Mavromatis K."/>
        </authorList>
    </citation>
    <scope>NUCLEOTIDE SEQUENCE [LARGE SCALE GENOMIC DNA]</scope>
    <source>
        <strain evidence="2">ATCC 700253 / DSM 10332 / NAL</strain>
        <plasmid evidence="2">pSULAd1</plasmid>
    </source>
</reference>
<dbReference type="HOGENOM" id="CLU_2467847_0_0_9"/>
<reference evidence="2" key="1">
    <citation type="submission" date="2011-12" db="EMBL/GenBank/DDBJ databases">
        <title>The complete genome of plasmid of Sulfobacillus acidophilus DSM 10332.</title>
        <authorList>
            <person name="Lucas S."/>
            <person name="Han J."/>
            <person name="Lapidus A."/>
            <person name="Bruce D."/>
            <person name="Goodwin L."/>
            <person name="Pitluck S."/>
            <person name="Peters L."/>
            <person name="Kyrpides N."/>
            <person name="Mavromatis K."/>
            <person name="Ivanova N."/>
            <person name="Mikhailova N."/>
            <person name="Chertkov O."/>
            <person name="Saunders E."/>
            <person name="Detter J.C."/>
            <person name="Tapia R."/>
            <person name="Han C."/>
            <person name="Land M."/>
            <person name="Hauser L."/>
            <person name="Markowitz V."/>
            <person name="Cheng J.-F."/>
            <person name="Hugenholtz P."/>
            <person name="Woyke T."/>
            <person name="Wu D."/>
            <person name="Pukall R."/>
            <person name="Gehrich-Schroeter G."/>
            <person name="Schneider S."/>
            <person name="Klenk H.-P."/>
            <person name="Eisen J.A."/>
        </authorList>
    </citation>
    <scope>NUCLEOTIDE SEQUENCE [LARGE SCALE GENOMIC DNA]</scope>
    <source>
        <strain evidence="2">ATCC 700253 / DSM 10332 / NAL</strain>
        <plasmid evidence="2">pSULAd1</plasmid>
    </source>
</reference>
<name>G8U1N9_SULAD</name>
<accession>G8U1N9</accession>
<geneLocation type="plasmid" evidence="2">
    <name>pSULAd1</name>
</geneLocation>
<evidence type="ECO:0000313" key="2">
    <source>
        <dbReference type="Proteomes" id="UP000005439"/>
    </source>
</evidence>
<keyword evidence="1" id="KW-0614">Plasmid</keyword>
<sequence length="88" mass="10007">MVEHWLAIAATDHLTRDALRARVLRRRDQVQLTEDVTGQARQQQLIRMADRAIAAAQEIEQLAAAFNAKYKAYALFTLEVTRTPYVPA</sequence>
<gene>
    <name evidence="1" type="ordered locus">Sulac_3531</name>
</gene>
<organism evidence="1 2">
    <name type="scientific">Sulfobacillus acidophilus (strain ATCC 700253 / DSM 10332 / NAL)</name>
    <dbReference type="NCBI Taxonomy" id="679936"/>
    <lineage>
        <taxon>Bacteria</taxon>
        <taxon>Bacillati</taxon>
        <taxon>Bacillota</taxon>
        <taxon>Clostridia</taxon>
        <taxon>Eubacteriales</taxon>
        <taxon>Clostridiales Family XVII. Incertae Sedis</taxon>
        <taxon>Sulfobacillus</taxon>
    </lineage>
</organism>
<dbReference type="PATRIC" id="fig|679936.5.peg.3652"/>
<keyword evidence="2" id="KW-1185">Reference proteome</keyword>
<protein>
    <submittedName>
        <fullName evidence="1">Uncharacterized protein</fullName>
    </submittedName>
</protein>
<dbReference type="KEGG" id="sap:Sulac_3531"/>
<evidence type="ECO:0000313" key="1">
    <source>
        <dbReference type="EMBL" id="AEW06967.1"/>
    </source>
</evidence>
<proteinExistence type="predicted"/>